<reference evidence="1" key="1">
    <citation type="submission" date="2021-03" db="EMBL/GenBank/DDBJ databases">
        <title>Draft genome sequence of rust myrtle Austropuccinia psidii MF-1, a brazilian biotype.</title>
        <authorList>
            <person name="Quecine M.C."/>
            <person name="Pachon D.M.R."/>
            <person name="Bonatelli M.L."/>
            <person name="Correr F.H."/>
            <person name="Franceschini L.M."/>
            <person name="Leite T.F."/>
            <person name="Margarido G.R.A."/>
            <person name="Almeida C.A."/>
            <person name="Ferrarezi J.A."/>
            <person name="Labate C.A."/>
        </authorList>
    </citation>
    <scope>NUCLEOTIDE SEQUENCE</scope>
    <source>
        <strain evidence="1">MF-1</strain>
    </source>
</reference>
<sequence length="97" mass="10959">MNDAFAYAKLKWDKSHETPEFKVEDSILVSTLSFNNIKGPNKLKYSFSGAFIIKSLHGTNAVQVELSGELENKHPTFPVSIVKHYTSSDKELFPLRT</sequence>
<dbReference type="Proteomes" id="UP000765509">
    <property type="component" value="Unassembled WGS sequence"/>
</dbReference>
<comment type="caution">
    <text evidence="1">The sequence shown here is derived from an EMBL/GenBank/DDBJ whole genome shotgun (WGS) entry which is preliminary data.</text>
</comment>
<name>A0A9Q3GQ65_9BASI</name>
<proteinExistence type="predicted"/>
<protein>
    <submittedName>
        <fullName evidence="1">Uncharacterized protein</fullName>
    </submittedName>
</protein>
<dbReference type="EMBL" id="AVOT02003941">
    <property type="protein sequence ID" value="MBW0474985.1"/>
    <property type="molecule type" value="Genomic_DNA"/>
</dbReference>
<evidence type="ECO:0000313" key="1">
    <source>
        <dbReference type="EMBL" id="MBW0474985.1"/>
    </source>
</evidence>
<accession>A0A9Q3GQ65</accession>
<evidence type="ECO:0000313" key="2">
    <source>
        <dbReference type="Proteomes" id="UP000765509"/>
    </source>
</evidence>
<organism evidence="1 2">
    <name type="scientific">Austropuccinia psidii MF-1</name>
    <dbReference type="NCBI Taxonomy" id="1389203"/>
    <lineage>
        <taxon>Eukaryota</taxon>
        <taxon>Fungi</taxon>
        <taxon>Dikarya</taxon>
        <taxon>Basidiomycota</taxon>
        <taxon>Pucciniomycotina</taxon>
        <taxon>Pucciniomycetes</taxon>
        <taxon>Pucciniales</taxon>
        <taxon>Sphaerophragmiaceae</taxon>
        <taxon>Austropuccinia</taxon>
    </lineage>
</organism>
<dbReference type="AlphaFoldDB" id="A0A9Q3GQ65"/>
<gene>
    <name evidence="1" type="ORF">O181_014700</name>
</gene>
<keyword evidence="2" id="KW-1185">Reference proteome</keyword>